<accession>A0A937F679</accession>
<dbReference type="Gene3D" id="3.40.33.10">
    <property type="entry name" value="CAP"/>
    <property type="match status" value="1"/>
</dbReference>
<dbReference type="RefSeq" id="WP_202242102.1">
    <property type="nucleotide sequence ID" value="NZ_JAESIY010000001.1"/>
</dbReference>
<proteinExistence type="predicted"/>
<reference evidence="2" key="1">
    <citation type="submission" date="2021-01" db="EMBL/GenBank/DDBJ databases">
        <title>Fulvivirga kasyanovii gen. nov., sp nov., a novel member of the phylum Bacteroidetes isolated from seawater in a mussel farm.</title>
        <authorList>
            <person name="Zhao L.-H."/>
            <person name="Wang Z.-J."/>
        </authorList>
    </citation>
    <scope>NUCLEOTIDE SEQUENCE</scope>
    <source>
        <strain evidence="2">2943</strain>
    </source>
</reference>
<dbReference type="InterPro" id="IPR035940">
    <property type="entry name" value="CAP_sf"/>
</dbReference>
<dbReference type="CDD" id="cd05379">
    <property type="entry name" value="CAP_bacterial"/>
    <property type="match status" value="1"/>
</dbReference>
<comment type="caution">
    <text evidence="2">The sequence shown here is derived from an EMBL/GenBank/DDBJ whole genome shotgun (WGS) entry which is preliminary data.</text>
</comment>
<dbReference type="SUPFAM" id="SSF55797">
    <property type="entry name" value="PR-1-like"/>
    <property type="match status" value="1"/>
</dbReference>
<dbReference type="Pfam" id="PF00188">
    <property type="entry name" value="CAP"/>
    <property type="match status" value="1"/>
</dbReference>
<feature type="domain" description="SCP" evidence="1">
    <location>
        <begin position="35"/>
        <end position="163"/>
    </location>
</feature>
<dbReference type="EMBL" id="JAESIY010000001">
    <property type="protein sequence ID" value="MBL3654994.1"/>
    <property type="molecule type" value="Genomic_DNA"/>
</dbReference>
<evidence type="ECO:0000313" key="3">
    <source>
        <dbReference type="Proteomes" id="UP000659388"/>
    </source>
</evidence>
<dbReference type="InterPro" id="IPR014044">
    <property type="entry name" value="CAP_dom"/>
</dbReference>
<organism evidence="2 3">
    <name type="scientific">Fulvivirga sediminis</name>
    <dbReference type="NCBI Taxonomy" id="2803949"/>
    <lineage>
        <taxon>Bacteria</taxon>
        <taxon>Pseudomonadati</taxon>
        <taxon>Bacteroidota</taxon>
        <taxon>Cytophagia</taxon>
        <taxon>Cytophagales</taxon>
        <taxon>Fulvivirgaceae</taxon>
        <taxon>Fulvivirga</taxon>
    </lineage>
</organism>
<evidence type="ECO:0000259" key="1">
    <source>
        <dbReference type="Pfam" id="PF00188"/>
    </source>
</evidence>
<gene>
    <name evidence="2" type="ORF">JL102_02535</name>
</gene>
<dbReference type="AlphaFoldDB" id="A0A937F679"/>
<name>A0A937F679_9BACT</name>
<sequence length="191" mass="21652">MSLLFFIHLNLISFFTPITTRVDVCVSTEEKKLYEIINEYRKQKELDPIAFSSKLTAVAQAHAKDLSENYDFDPKGKCNPHSWSDEGAWTPCCYTNDHKQAQCMWDKPKEIAGYTGSGYEIAYFNSGGAKAEKGLEGWKKSPAHNPLIINSGMWEKAHWQGIGIGIYKEYAVVWFGEVADEQNKIITCNLN</sequence>
<protein>
    <submittedName>
        <fullName evidence="2">CAP domain-containing protein</fullName>
    </submittedName>
</protein>
<evidence type="ECO:0000313" key="2">
    <source>
        <dbReference type="EMBL" id="MBL3654994.1"/>
    </source>
</evidence>
<dbReference type="Proteomes" id="UP000659388">
    <property type="component" value="Unassembled WGS sequence"/>
</dbReference>
<keyword evidence="3" id="KW-1185">Reference proteome</keyword>